<feature type="transmembrane region" description="Helical" evidence="2">
    <location>
        <begin position="313"/>
        <end position="330"/>
    </location>
</feature>
<feature type="compositionally biased region" description="Basic and acidic residues" evidence="1">
    <location>
        <begin position="38"/>
        <end position="50"/>
    </location>
</feature>
<accession>A0A8J4A8E9</accession>
<evidence type="ECO:0000313" key="4">
    <source>
        <dbReference type="Proteomes" id="UP000614996"/>
    </source>
</evidence>
<protein>
    <submittedName>
        <fullName evidence="3">Uncharacterized protein</fullName>
    </submittedName>
</protein>
<name>A0A8J4A8E9_9ACTN</name>
<feature type="compositionally biased region" description="Pro residues" evidence="1">
    <location>
        <begin position="153"/>
        <end position="162"/>
    </location>
</feature>
<dbReference type="EMBL" id="BOPO01000019">
    <property type="protein sequence ID" value="GIL26143.1"/>
    <property type="molecule type" value="Genomic_DNA"/>
</dbReference>
<keyword evidence="2" id="KW-0812">Transmembrane</keyword>
<feature type="transmembrane region" description="Helical" evidence="2">
    <location>
        <begin position="266"/>
        <end position="293"/>
    </location>
</feature>
<feature type="compositionally biased region" description="Pro residues" evidence="1">
    <location>
        <begin position="180"/>
        <end position="198"/>
    </location>
</feature>
<dbReference type="RefSeq" id="WP_207123766.1">
    <property type="nucleotide sequence ID" value="NZ_BOPO01000019.1"/>
</dbReference>
<dbReference type="AlphaFoldDB" id="A0A8J4A8E9"/>
<keyword evidence="2" id="KW-1133">Transmembrane helix</keyword>
<feature type="compositionally biased region" description="Low complexity" evidence="1">
    <location>
        <begin position="92"/>
        <end position="152"/>
    </location>
</feature>
<feature type="transmembrane region" description="Helical" evidence="2">
    <location>
        <begin position="239"/>
        <end position="259"/>
    </location>
</feature>
<comment type="caution">
    <text evidence="3">The sequence shown here is derived from an EMBL/GenBank/DDBJ whole genome shotgun (WGS) entry which is preliminary data.</text>
</comment>
<evidence type="ECO:0000256" key="1">
    <source>
        <dbReference type="SAM" id="MobiDB-lite"/>
    </source>
</evidence>
<sequence length="331" mass="33727">MATHRDSGPAEAGASSYPGQGYHDVDYPSAAPGYSAGRDGERRYAERIPRYPDTPQPDGAEPTGRRAGGPEDLRLTDEDGVPSRPVESPTTAYQPVSPAAPQQQPSTTPRQAAGQQPASQHQPAQHQPAAHQAGPAGPSSAHQQQALGQQAPAAPPVPPQQPAAPQQSGVPQQPGAPQQPGVPPQPGVQPQSAPPAAVPQPNAALSDLLHEPTQLTEQVPVYPGGGTSAGTVHRAHAQLAWAFGSLAILFDIPIAVVLVRSLMSDGVVVGGVVSGLLLLPGLPLLAAGFYQLFSGRLGVRPGEGLAALSRRPVALLFAGVVLVLAGAMAAG</sequence>
<proteinExistence type="predicted"/>
<reference evidence="4" key="1">
    <citation type="journal article" date="2021" name="Int. J. Syst. Evol. Microbiol.">
        <title>Actinocatenispora comari sp. nov., an endophytic actinomycete isolated from aerial parts of Comarum salesowianum.</title>
        <authorList>
            <person name="Oyunbileg N."/>
            <person name="Iizaka Y."/>
            <person name="Hamada M."/>
            <person name="Davaapurev B.O."/>
            <person name="Fukumoto A."/>
            <person name="Tsetseg B."/>
            <person name="Kato F."/>
            <person name="Tamura T."/>
            <person name="Batkhuu J."/>
            <person name="Anzai Y."/>
        </authorList>
    </citation>
    <scope>NUCLEOTIDE SEQUENCE [LARGE SCALE GENOMIC DNA]</scope>
    <source>
        <strain evidence="4">NUM-2625</strain>
    </source>
</reference>
<keyword evidence="4" id="KW-1185">Reference proteome</keyword>
<gene>
    <name evidence="3" type="ORF">NUM_13970</name>
</gene>
<evidence type="ECO:0000313" key="3">
    <source>
        <dbReference type="EMBL" id="GIL26143.1"/>
    </source>
</evidence>
<organism evidence="3 4">
    <name type="scientific">Actinocatenispora comari</name>
    <dbReference type="NCBI Taxonomy" id="2807577"/>
    <lineage>
        <taxon>Bacteria</taxon>
        <taxon>Bacillati</taxon>
        <taxon>Actinomycetota</taxon>
        <taxon>Actinomycetes</taxon>
        <taxon>Micromonosporales</taxon>
        <taxon>Micromonosporaceae</taxon>
        <taxon>Actinocatenispora</taxon>
    </lineage>
</organism>
<feature type="compositionally biased region" description="Low complexity" evidence="1">
    <location>
        <begin position="163"/>
        <end position="179"/>
    </location>
</feature>
<feature type="region of interest" description="Disordered" evidence="1">
    <location>
        <begin position="1"/>
        <end position="200"/>
    </location>
</feature>
<dbReference type="Proteomes" id="UP000614996">
    <property type="component" value="Unassembled WGS sequence"/>
</dbReference>
<evidence type="ECO:0000256" key="2">
    <source>
        <dbReference type="SAM" id="Phobius"/>
    </source>
</evidence>
<feature type="compositionally biased region" description="Basic and acidic residues" evidence="1">
    <location>
        <begin position="68"/>
        <end position="77"/>
    </location>
</feature>
<keyword evidence="2" id="KW-0472">Membrane</keyword>